<dbReference type="AlphaFoldDB" id="A0A081K8M8"/>
<dbReference type="eggNOG" id="COG2980">
    <property type="taxonomic scope" value="Bacteria"/>
</dbReference>
<dbReference type="Gene3D" id="3.30.160.150">
    <property type="entry name" value="Lipoprotein like domain"/>
    <property type="match status" value="1"/>
</dbReference>
<dbReference type="InterPro" id="IPR007485">
    <property type="entry name" value="LPS_assembly_LptE"/>
</dbReference>
<dbReference type="Proteomes" id="UP000027997">
    <property type="component" value="Unassembled WGS sequence"/>
</dbReference>
<dbReference type="EMBL" id="JOJP01000001">
    <property type="protein sequence ID" value="KEI70504.1"/>
    <property type="molecule type" value="Genomic_DNA"/>
</dbReference>
<evidence type="ECO:0000313" key="6">
    <source>
        <dbReference type="EMBL" id="KEI70504.1"/>
    </source>
</evidence>
<name>A0A081K8M8_9GAMM</name>
<dbReference type="GO" id="GO:0019867">
    <property type="term" value="C:outer membrane"/>
    <property type="evidence" value="ECO:0007669"/>
    <property type="project" value="InterPro"/>
</dbReference>
<comment type="caution">
    <text evidence="6">The sequence shown here is derived from an EMBL/GenBank/DDBJ whole genome shotgun (WGS) entry which is preliminary data.</text>
</comment>
<keyword evidence="3" id="KW-0564">Palmitate</keyword>
<dbReference type="PANTHER" id="PTHR38098:SF1">
    <property type="entry name" value="LPS-ASSEMBLY LIPOPROTEIN LPTE"/>
    <property type="match status" value="1"/>
</dbReference>
<keyword evidence="1" id="KW-0732">Signal</keyword>
<keyword evidence="7" id="KW-1185">Reference proteome</keyword>
<sequence length="193" mass="21632">MTYTFRSVSMLTLLLLTSLLTACGFHLRGEMGTGSDLKQLSVSGNDPVYIRYLSRAMERSGIDISIEAPWLINVIRVERDVDQKTVASAGYFEQRIAMSVVYQLQTSSGLPLFEPVELTRERYLTQNQDTPNASESEQAIILSELRQELITTTLRRIHSLSEAELATEAEKAIATEQMKQPVMESTVEGNQQP</sequence>
<dbReference type="GO" id="GO:1990351">
    <property type="term" value="C:transporter complex"/>
    <property type="evidence" value="ECO:0007669"/>
    <property type="project" value="TreeGrafter"/>
</dbReference>
<keyword evidence="5" id="KW-0449">Lipoprotein</keyword>
<evidence type="ECO:0000256" key="3">
    <source>
        <dbReference type="ARBA" id="ARBA00023139"/>
    </source>
</evidence>
<evidence type="ECO:0000256" key="1">
    <source>
        <dbReference type="ARBA" id="ARBA00022729"/>
    </source>
</evidence>
<evidence type="ECO:0008006" key="8">
    <source>
        <dbReference type="Google" id="ProtNLM"/>
    </source>
</evidence>
<accession>A0A081K8M8</accession>
<dbReference type="PROSITE" id="PS51257">
    <property type="entry name" value="PROKAR_LIPOPROTEIN"/>
    <property type="match status" value="1"/>
</dbReference>
<evidence type="ECO:0000256" key="4">
    <source>
        <dbReference type="ARBA" id="ARBA00023237"/>
    </source>
</evidence>
<dbReference type="GO" id="GO:0015920">
    <property type="term" value="P:lipopolysaccharide transport"/>
    <property type="evidence" value="ECO:0007669"/>
    <property type="project" value="TreeGrafter"/>
</dbReference>
<protein>
    <recommendedName>
        <fullName evidence="8">LPS-assembly lipoprotein LptE</fullName>
    </recommendedName>
</protein>
<dbReference type="GO" id="GO:0001530">
    <property type="term" value="F:lipopolysaccharide binding"/>
    <property type="evidence" value="ECO:0007669"/>
    <property type="project" value="TreeGrafter"/>
</dbReference>
<dbReference type="RefSeq" id="WP_020580916.1">
    <property type="nucleotide sequence ID" value="NZ_JOJP01000001.1"/>
</dbReference>
<proteinExistence type="predicted"/>
<evidence type="ECO:0000256" key="2">
    <source>
        <dbReference type="ARBA" id="ARBA00023136"/>
    </source>
</evidence>
<dbReference type="STRING" id="305900.GV64_06925"/>
<gene>
    <name evidence="6" type="ORF">GV64_06925</name>
</gene>
<organism evidence="6 7">
    <name type="scientific">Endozoicomonas elysicola</name>
    <dbReference type="NCBI Taxonomy" id="305900"/>
    <lineage>
        <taxon>Bacteria</taxon>
        <taxon>Pseudomonadati</taxon>
        <taxon>Pseudomonadota</taxon>
        <taxon>Gammaproteobacteria</taxon>
        <taxon>Oceanospirillales</taxon>
        <taxon>Endozoicomonadaceae</taxon>
        <taxon>Endozoicomonas</taxon>
    </lineage>
</organism>
<keyword evidence="2" id="KW-0472">Membrane</keyword>
<evidence type="ECO:0000256" key="5">
    <source>
        <dbReference type="ARBA" id="ARBA00023288"/>
    </source>
</evidence>
<dbReference type="PANTHER" id="PTHR38098">
    <property type="entry name" value="LPS-ASSEMBLY LIPOPROTEIN LPTE"/>
    <property type="match status" value="1"/>
</dbReference>
<evidence type="ECO:0000313" key="7">
    <source>
        <dbReference type="Proteomes" id="UP000027997"/>
    </source>
</evidence>
<keyword evidence="4" id="KW-0998">Cell outer membrane</keyword>
<dbReference type="GO" id="GO:0043165">
    <property type="term" value="P:Gram-negative-bacterium-type cell outer membrane assembly"/>
    <property type="evidence" value="ECO:0007669"/>
    <property type="project" value="InterPro"/>
</dbReference>
<reference evidence="6 7" key="1">
    <citation type="submission" date="2014-06" db="EMBL/GenBank/DDBJ databases">
        <title>Whole Genome Sequences of Three Symbiotic Endozoicomonas Bacteria.</title>
        <authorList>
            <person name="Neave M.J."/>
            <person name="Apprill A."/>
            <person name="Voolstra C.R."/>
        </authorList>
    </citation>
    <scope>NUCLEOTIDE SEQUENCE [LARGE SCALE GENOMIC DNA]</scope>
    <source>
        <strain evidence="6 7">DSM 22380</strain>
    </source>
</reference>